<reference evidence="11" key="1">
    <citation type="journal article" date="2019" name="Int. J. Syst. Evol. Microbiol.">
        <title>The Global Catalogue of Microorganisms (GCM) 10K type strain sequencing project: providing services to taxonomists for standard genome sequencing and annotation.</title>
        <authorList>
            <consortium name="The Broad Institute Genomics Platform"/>
            <consortium name="The Broad Institute Genome Sequencing Center for Infectious Disease"/>
            <person name="Wu L."/>
            <person name="Ma J."/>
        </authorList>
    </citation>
    <scope>NUCLEOTIDE SEQUENCE [LARGE SCALE GENOMIC DNA]</scope>
    <source>
        <strain evidence="11">CGMCC 1.12237</strain>
    </source>
</reference>
<feature type="region of interest" description="Disordered" evidence="7">
    <location>
        <begin position="214"/>
        <end position="238"/>
    </location>
</feature>
<evidence type="ECO:0000313" key="11">
    <source>
        <dbReference type="Proteomes" id="UP001596147"/>
    </source>
</evidence>
<feature type="transmembrane region" description="Helical" evidence="8">
    <location>
        <begin position="66"/>
        <end position="86"/>
    </location>
</feature>
<dbReference type="CDD" id="cd16015">
    <property type="entry name" value="LTA_synthase"/>
    <property type="match status" value="1"/>
</dbReference>
<keyword evidence="3" id="KW-1003">Cell membrane</keyword>
<keyword evidence="11" id="KW-1185">Reference proteome</keyword>
<feature type="transmembrane region" description="Helical" evidence="8">
    <location>
        <begin position="151"/>
        <end position="170"/>
    </location>
</feature>
<evidence type="ECO:0000256" key="7">
    <source>
        <dbReference type="SAM" id="MobiDB-lite"/>
    </source>
</evidence>
<feature type="transmembrane region" description="Helical" evidence="8">
    <location>
        <begin position="7"/>
        <end position="27"/>
    </location>
</feature>
<dbReference type="InterPro" id="IPR017850">
    <property type="entry name" value="Alkaline_phosphatase_core_sf"/>
</dbReference>
<evidence type="ECO:0000313" key="10">
    <source>
        <dbReference type="EMBL" id="MFC5464963.1"/>
    </source>
</evidence>
<dbReference type="EC" id="2.7.8.-" evidence="10"/>
<dbReference type="InterPro" id="IPR050448">
    <property type="entry name" value="OpgB/LTA_synthase_biosynth"/>
</dbReference>
<dbReference type="Pfam" id="PF00884">
    <property type="entry name" value="Sulfatase"/>
    <property type="match status" value="1"/>
</dbReference>
<proteinExistence type="predicted"/>
<evidence type="ECO:0000256" key="2">
    <source>
        <dbReference type="ARBA" id="ARBA00004936"/>
    </source>
</evidence>
<feature type="domain" description="Sulfatase N-terminal" evidence="9">
    <location>
        <begin position="304"/>
        <end position="574"/>
    </location>
</feature>
<feature type="transmembrane region" description="Helical" evidence="8">
    <location>
        <begin position="39"/>
        <end position="59"/>
    </location>
</feature>
<dbReference type="Proteomes" id="UP001596147">
    <property type="component" value="Unassembled WGS sequence"/>
</dbReference>
<evidence type="ECO:0000256" key="5">
    <source>
        <dbReference type="ARBA" id="ARBA00022989"/>
    </source>
</evidence>
<evidence type="ECO:0000256" key="1">
    <source>
        <dbReference type="ARBA" id="ARBA00004651"/>
    </source>
</evidence>
<dbReference type="InterPro" id="IPR000917">
    <property type="entry name" value="Sulfatase_N"/>
</dbReference>
<dbReference type="EMBL" id="JBHSMC010000013">
    <property type="protein sequence ID" value="MFC5464963.1"/>
    <property type="molecule type" value="Genomic_DNA"/>
</dbReference>
<dbReference type="GO" id="GO:0016740">
    <property type="term" value="F:transferase activity"/>
    <property type="evidence" value="ECO:0007669"/>
    <property type="project" value="UniProtKB-KW"/>
</dbReference>
<evidence type="ECO:0000256" key="6">
    <source>
        <dbReference type="ARBA" id="ARBA00023136"/>
    </source>
</evidence>
<evidence type="ECO:0000259" key="9">
    <source>
        <dbReference type="Pfam" id="PF00884"/>
    </source>
</evidence>
<keyword evidence="4 8" id="KW-0812">Transmembrane</keyword>
<sequence>MGKVIKVNSLFIYFIISVFFMEIIFRIHTIEDFELIDLIRSGMFLIVFAIIFYLISTLFKGMSKFLLSVLFLTIVAFIYSSQLIYFKFFRTYYSAYSVGNGAQVLEFWKDIATLLKENIVLILLLFLPVLVLIVFGRKLASFEKIGWGKRLVLICCIVLVQLIGIGAVNVSGKEQNSAYDLYYNSSLPLLSVERLGLLTTMRLDLQRLLTHWSPKLEPPQPLPNNSSQVSGGKKDQEKQEEDVVEIIEYNVMDIDFSKLIGNEKSEEVKAMHKFFQSMEPTAKNDMTGKYKGYNLILLTAEGFSPYAVHKEVTPTLYKLVHEGYNFSNFYTPIWGVSTSDGEYVALQSLIPKSGVWSFQRSGSNHLPFVLGNQLKKLNYKTNAYHNHTYTYYGRNISHPNMGYDYKGLGNGLDVKETWPESDLEMLEKTVDDYINNEPFHAYYMTVSGHMQYSFTGNYIAWKNKKHVEHLPYSEQAKAYLATQIELDRALEHLLNKLEEAGVADRTLIALSADHYPYGLDDETIDELAGHNVEKNFELYKSTFILYNKGMEPTTITKPASSLDILPTLSNLMGIEYDSRLLMGRDIFSDSMPLVTFLNKSFITDKGKYNAVTGKFIANDGVEVDAEYVEYVKSLVQAKFYYSTKILDHNYYKKILPN</sequence>
<evidence type="ECO:0000256" key="3">
    <source>
        <dbReference type="ARBA" id="ARBA00022475"/>
    </source>
</evidence>
<organism evidence="10 11">
    <name type="scientific">Lederbergia graminis</name>
    <dbReference type="NCBI Taxonomy" id="735518"/>
    <lineage>
        <taxon>Bacteria</taxon>
        <taxon>Bacillati</taxon>
        <taxon>Bacillota</taxon>
        <taxon>Bacilli</taxon>
        <taxon>Bacillales</taxon>
        <taxon>Bacillaceae</taxon>
        <taxon>Lederbergia</taxon>
    </lineage>
</organism>
<accession>A0ABW0LK88</accession>
<protein>
    <submittedName>
        <fullName evidence="10">LTA synthase family protein</fullName>
        <ecNumber evidence="10">2.7.8.-</ecNumber>
    </submittedName>
</protein>
<evidence type="ECO:0000256" key="4">
    <source>
        <dbReference type="ARBA" id="ARBA00022692"/>
    </source>
</evidence>
<gene>
    <name evidence="10" type="ORF">ACFPM4_09380</name>
</gene>
<comment type="subcellular location">
    <subcellularLocation>
        <location evidence="1">Cell membrane</location>
        <topology evidence="1">Multi-pass membrane protein</topology>
    </subcellularLocation>
</comment>
<dbReference type="PANTHER" id="PTHR47371">
    <property type="entry name" value="LIPOTEICHOIC ACID SYNTHASE"/>
    <property type="match status" value="1"/>
</dbReference>
<name>A0ABW0LK88_9BACI</name>
<keyword evidence="5 8" id="KW-1133">Transmembrane helix</keyword>
<dbReference type="PANTHER" id="PTHR47371:SF3">
    <property type="entry name" value="PHOSPHOGLYCEROL TRANSFERASE I"/>
    <property type="match status" value="1"/>
</dbReference>
<dbReference type="SUPFAM" id="SSF53649">
    <property type="entry name" value="Alkaline phosphatase-like"/>
    <property type="match status" value="1"/>
</dbReference>
<comment type="pathway">
    <text evidence="2">Cell wall biogenesis; lipoteichoic acid biosynthesis.</text>
</comment>
<feature type="transmembrane region" description="Helical" evidence="8">
    <location>
        <begin position="119"/>
        <end position="139"/>
    </location>
</feature>
<dbReference type="Gene3D" id="3.40.720.10">
    <property type="entry name" value="Alkaline Phosphatase, subunit A"/>
    <property type="match status" value="1"/>
</dbReference>
<evidence type="ECO:0000256" key="8">
    <source>
        <dbReference type="SAM" id="Phobius"/>
    </source>
</evidence>
<keyword evidence="6 8" id="KW-0472">Membrane</keyword>
<dbReference type="Gene3D" id="3.30.1120.170">
    <property type="match status" value="1"/>
</dbReference>
<comment type="caution">
    <text evidence="10">The sequence shown here is derived from an EMBL/GenBank/DDBJ whole genome shotgun (WGS) entry which is preliminary data.</text>
</comment>
<dbReference type="RefSeq" id="WP_382350609.1">
    <property type="nucleotide sequence ID" value="NZ_JBHSMC010000013.1"/>
</dbReference>
<keyword evidence="10" id="KW-0808">Transferase</keyword>